<dbReference type="RefSeq" id="WP_052253949.1">
    <property type="nucleotide sequence ID" value="NZ_BAAAWM010000001.1"/>
</dbReference>
<dbReference type="Gene3D" id="3.10.450.50">
    <property type="match status" value="1"/>
</dbReference>
<evidence type="ECO:0000313" key="3">
    <source>
        <dbReference type="Proteomes" id="UP000316242"/>
    </source>
</evidence>
<dbReference type="Proteomes" id="UP000316242">
    <property type="component" value="Unassembled WGS sequence"/>
</dbReference>
<feature type="domain" description="SnoaL-like" evidence="1">
    <location>
        <begin position="21"/>
        <end position="108"/>
    </location>
</feature>
<evidence type="ECO:0000313" key="2">
    <source>
        <dbReference type="EMBL" id="GEC11355.1"/>
    </source>
</evidence>
<proteinExistence type="predicted"/>
<evidence type="ECO:0000259" key="1">
    <source>
        <dbReference type="Pfam" id="PF12680"/>
    </source>
</evidence>
<dbReference type="InterPro" id="IPR037401">
    <property type="entry name" value="SnoaL-like"/>
</dbReference>
<accession>A0ABQ0RIN0</accession>
<dbReference type="Pfam" id="PF12680">
    <property type="entry name" value="SnoaL_2"/>
    <property type="match status" value="1"/>
</dbReference>
<dbReference type="SUPFAM" id="SSF54427">
    <property type="entry name" value="NTF2-like"/>
    <property type="match status" value="1"/>
</dbReference>
<dbReference type="EMBL" id="BJNE01000002">
    <property type="protein sequence ID" value="GEC11355.1"/>
    <property type="molecule type" value="Genomic_DNA"/>
</dbReference>
<gene>
    <name evidence="2" type="ORF">ANI01nite_05580</name>
</gene>
<keyword evidence="3" id="KW-1185">Reference proteome</keyword>
<organism evidence="2 3">
    <name type="scientific">Glutamicibacter nicotianae</name>
    <name type="common">Arthrobacter nicotianae</name>
    <dbReference type="NCBI Taxonomy" id="37929"/>
    <lineage>
        <taxon>Bacteria</taxon>
        <taxon>Bacillati</taxon>
        <taxon>Actinomycetota</taxon>
        <taxon>Actinomycetes</taxon>
        <taxon>Micrococcales</taxon>
        <taxon>Micrococcaceae</taxon>
        <taxon>Glutamicibacter</taxon>
    </lineage>
</organism>
<reference evidence="2 3" key="1">
    <citation type="submission" date="2019-06" db="EMBL/GenBank/DDBJ databases">
        <title>Whole genome shotgun sequence of Glutamicibacter nicotianae NBRC 14234.</title>
        <authorList>
            <person name="Hosoyama A."/>
            <person name="Uohara A."/>
            <person name="Ohji S."/>
            <person name="Ichikawa N."/>
        </authorList>
    </citation>
    <scope>NUCLEOTIDE SEQUENCE [LARGE SCALE GENOMIC DNA]</scope>
    <source>
        <strain evidence="2 3">NBRC 14234</strain>
    </source>
</reference>
<dbReference type="InterPro" id="IPR032710">
    <property type="entry name" value="NTF2-like_dom_sf"/>
</dbReference>
<name>A0ABQ0RIN0_GLUNI</name>
<sequence>MEVETPATCGNAPRHQIIMGLLAALHGKDLAELRQWLAEDVVWEFPGEQALHGRDAVEQWVQARPETSRVLFLSILTHGKEGSADGIFTSGGRETPFSHVLRFASAGKAAKLVGVRSYFAASSAAAQ</sequence>
<protein>
    <recommendedName>
        <fullName evidence="1">SnoaL-like domain-containing protein</fullName>
    </recommendedName>
</protein>
<comment type="caution">
    <text evidence="2">The sequence shown here is derived from an EMBL/GenBank/DDBJ whole genome shotgun (WGS) entry which is preliminary data.</text>
</comment>